<feature type="region of interest" description="Disordered" evidence="1">
    <location>
        <begin position="122"/>
        <end position="144"/>
    </location>
</feature>
<evidence type="ECO:0000256" key="1">
    <source>
        <dbReference type="SAM" id="MobiDB-lite"/>
    </source>
</evidence>
<keyword evidence="3" id="KW-1185">Reference proteome</keyword>
<sequence length="144" mass="15783">MFWHASIGSSVSSRSASPSIHSNSSNPTSMIRSTSVSTTFSSSAASSRHDSEHCGPDGKKSPMYQEHDWVRVRAPLPEARGFRWFLGWISHIGLTAMGPTYIVYYNNGRDCSEFAPHRGNLTAPVQGTVKSRPEAKPRSGGDWL</sequence>
<name>A0A0D7AHV7_9AGAR</name>
<gene>
    <name evidence="2" type="ORF">FISHEDRAFT_71484</name>
</gene>
<accession>A0A0D7AHV7</accession>
<organism evidence="2 3">
    <name type="scientific">Fistulina hepatica ATCC 64428</name>
    <dbReference type="NCBI Taxonomy" id="1128425"/>
    <lineage>
        <taxon>Eukaryota</taxon>
        <taxon>Fungi</taxon>
        <taxon>Dikarya</taxon>
        <taxon>Basidiomycota</taxon>
        <taxon>Agaricomycotina</taxon>
        <taxon>Agaricomycetes</taxon>
        <taxon>Agaricomycetidae</taxon>
        <taxon>Agaricales</taxon>
        <taxon>Fistulinaceae</taxon>
        <taxon>Fistulina</taxon>
    </lineage>
</organism>
<protein>
    <submittedName>
        <fullName evidence="2">Uncharacterized protein</fullName>
    </submittedName>
</protein>
<feature type="compositionally biased region" description="Low complexity" evidence="1">
    <location>
        <begin position="1"/>
        <end position="46"/>
    </location>
</feature>
<proteinExistence type="predicted"/>
<dbReference type="Proteomes" id="UP000054144">
    <property type="component" value="Unassembled WGS sequence"/>
</dbReference>
<feature type="region of interest" description="Disordered" evidence="1">
    <location>
        <begin position="1"/>
        <end position="66"/>
    </location>
</feature>
<evidence type="ECO:0000313" key="2">
    <source>
        <dbReference type="EMBL" id="KIY50423.1"/>
    </source>
</evidence>
<dbReference type="EMBL" id="KN881675">
    <property type="protein sequence ID" value="KIY50423.1"/>
    <property type="molecule type" value="Genomic_DNA"/>
</dbReference>
<reference evidence="2 3" key="1">
    <citation type="journal article" date="2015" name="Fungal Genet. Biol.">
        <title>Evolution of novel wood decay mechanisms in Agaricales revealed by the genome sequences of Fistulina hepatica and Cylindrobasidium torrendii.</title>
        <authorList>
            <person name="Floudas D."/>
            <person name="Held B.W."/>
            <person name="Riley R."/>
            <person name="Nagy L.G."/>
            <person name="Koehler G."/>
            <person name="Ransdell A.S."/>
            <person name="Younus H."/>
            <person name="Chow J."/>
            <person name="Chiniquy J."/>
            <person name="Lipzen A."/>
            <person name="Tritt A."/>
            <person name="Sun H."/>
            <person name="Haridas S."/>
            <person name="LaButti K."/>
            <person name="Ohm R.A."/>
            <person name="Kues U."/>
            <person name="Blanchette R.A."/>
            <person name="Grigoriev I.V."/>
            <person name="Minto R.E."/>
            <person name="Hibbett D.S."/>
        </authorList>
    </citation>
    <scope>NUCLEOTIDE SEQUENCE [LARGE SCALE GENOMIC DNA]</scope>
    <source>
        <strain evidence="2 3">ATCC 64428</strain>
    </source>
</reference>
<feature type="compositionally biased region" description="Basic and acidic residues" evidence="1">
    <location>
        <begin position="47"/>
        <end position="66"/>
    </location>
</feature>
<evidence type="ECO:0000313" key="3">
    <source>
        <dbReference type="Proteomes" id="UP000054144"/>
    </source>
</evidence>
<feature type="compositionally biased region" description="Basic and acidic residues" evidence="1">
    <location>
        <begin position="131"/>
        <end position="144"/>
    </location>
</feature>
<dbReference type="AlphaFoldDB" id="A0A0D7AHV7"/>